<sequence length="378" mass="44261">MEFNIYKLYEEHKKEIYDIDKIIEKEGVSLFGAGQYGEFVSEYLIKNGYKINCFIDNNPNKHGTKINNIEIVSKDSDQSKNSKVLFITARHTVNEIIKQNKINYNKLIFFDKYFVIKNFNKLLDFRNGLFDDKSIKVFDVLIYSKIFGDGSYLKNVNEDNQYFCLSKFKSFNDKDIYVDVGAYVGDTIEKFIYLNSAIFSKIYAFEIGKKQFRALNTRIKRLIKEWAIDNDKITLINAGISNKNGSMFINNDSIITSNSLSSRGNYKVKVFSIDDYLKNKPITFLKADIEGEEFNMLKGAVNTIKNYKPKMAISVYHKPDDLLTIPEFIKNLVPEYKFALRHHNITFNETVLYCWIENTRRDETRHLVMFEYCFMEAA</sequence>
<dbReference type="InterPro" id="IPR006342">
    <property type="entry name" value="FkbM_mtfrase"/>
</dbReference>
<evidence type="ECO:0000259" key="1">
    <source>
        <dbReference type="Pfam" id="PF05050"/>
    </source>
</evidence>
<comment type="caution">
    <text evidence="2">The sequence shown here is derived from an EMBL/GenBank/DDBJ whole genome shotgun (WGS) entry which is preliminary data.</text>
</comment>
<dbReference type="RefSeq" id="WP_147738351.1">
    <property type="nucleotide sequence ID" value="NZ_SAXU01000001.1"/>
</dbReference>
<dbReference type="Gene3D" id="3.40.50.720">
    <property type="entry name" value="NAD(P)-binding Rossmann-like Domain"/>
    <property type="match status" value="1"/>
</dbReference>
<dbReference type="Pfam" id="PF05050">
    <property type="entry name" value="Methyltransf_21"/>
    <property type="match status" value="1"/>
</dbReference>
<dbReference type="EMBL" id="SAXU01000001">
    <property type="protein sequence ID" value="TXJ20084.1"/>
    <property type="molecule type" value="Genomic_DNA"/>
</dbReference>
<feature type="domain" description="Methyltransferase FkbM" evidence="1">
    <location>
        <begin position="179"/>
        <end position="329"/>
    </location>
</feature>
<gene>
    <name evidence="2" type="ORF">EPJ79_02700</name>
</gene>
<dbReference type="AlphaFoldDB" id="A0A5C8D3Z2"/>
<evidence type="ECO:0000313" key="3">
    <source>
        <dbReference type="Proteomes" id="UP000324638"/>
    </source>
</evidence>
<organism evidence="2 3">
    <name type="scientific">Brachyspira aalborgi</name>
    <dbReference type="NCBI Taxonomy" id="29522"/>
    <lineage>
        <taxon>Bacteria</taxon>
        <taxon>Pseudomonadati</taxon>
        <taxon>Spirochaetota</taxon>
        <taxon>Spirochaetia</taxon>
        <taxon>Brachyspirales</taxon>
        <taxon>Brachyspiraceae</taxon>
        <taxon>Brachyspira</taxon>
    </lineage>
</organism>
<name>A0A5C8D3Z2_9SPIR</name>
<dbReference type="InterPro" id="IPR052514">
    <property type="entry name" value="SAM-dependent_MTase"/>
</dbReference>
<dbReference type="Gene3D" id="3.40.50.150">
    <property type="entry name" value="Vaccinia Virus protein VP39"/>
    <property type="match status" value="1"/>
</dbReference>
<dbReference type="GO" id="GO:0008168">
    <property type="term" value="F:methyltransferase activity"/>
    <property type="evidence" value="ECO:0007669"/>
    <property type="project" value="UniProtKB-KW"/>
</dbReference>
<dbReference type="Proteomes" id="UP000324638">
    <property type="component" value="Unassembled WGS sequence"/>
</dbReference>
<dbReference type="PANTHER" id="PTHR34203">
    <property type="entry name" value="METHYLTRANSFERASE, FKBM FAMILY PROTEIN"/>
    <property type="match status" value="1"/>
</dbReference>
<evidence type="ECO:0000313" key="2">
    <source>
        <dbReference type="EMBL" id="TXJ20084.1"/>
    </source>
</evidence>
<accession>A0A5C8D3Z2</accession>
<dbReference type="SUPFAM" id="SSF53335">
    <property type="entry name" value="S-adenosyl-L-methionine-dependent methyltransferases"/>
    <property type="match status" value="1"/>
</dbReference>
<dbReference type="NCBIfam" id="TIGR01444">
    <property type="entry name" value="fkbM_fam"/>
    <property type="match status" value="1"/>
</dbReference>
<dbReference type="GO" id="GO:0032259">
    <property type="term" value="P:methylation"/>
    <property type="evidence" value="ECO:0007669"/>
    <property type="project" value="UniProtKB-KW"/>
</dbReference>
<reference evidence="2 3" key="1">
    <citation type="journal article" date="1992" name="Lakartidningen">
        <title>[Penicillin V and not amoxicillin is the first choice preparation in acute otitis].</title>
        <authorList>
            <person name="Kamme C."/>
            <person name="Lundgren K."/>
            <person name="Prellner K."/>
        </authorList>
    </citation>
    <scope>NUCLEOTIDE SEQUENCE [LARGE SCALE GENOMIC DNA]</scope>
    <source>
        <strain evidence="2 3">513A</strain>
    </source>
</reference>
<proteinExistence type="predicted"/>
<keyword evidence="2" id="KW-0808">Transferase</keyword>
<dbReference type="PANTHER" id="PTHR34203:SF15">
    <property type="entry name" value="SLL1173 PROTEIN"/>
    <property type="match status" value="1"/>
</dbReference>
<protein>
    <submittedName>
        <fullName evidence="2">FkbM family methyltransferase</fullName>
    </submittedName>
</protein>
<keyword evidence="2" id="KW-0489">Methyltransferase</keyword>
<dbReference type="InterPro" id="IPR029063">
    <property type="entry name" value="SAM-dependent_MTases_sf"/>
</dbReference>